<feature type="transmembrane region" description="Helical" evidence="3">
    <location>
        <begin position="7"/>
        <end position="25"/>
    </location>
</feature>
<evidence type="ECO:0000256" key="1">
    <source>
        <dbReference type="ARBA" id="ARBA00022679"/>
    </source>
</evidence>
<name>A0A2M6WPQ0_9BACT</name>
<dbReference type="PANTHER" id="PTHR10434:SF40">
    <property type="entry name" value="1-ACYL-SN-GLYCEROL-3-PHOSPHATE ACYLTRANSFERASE"/>
    <property type="match status" value="1"/>
</dbReference>
<evidence type="ECO:0000256" key="2">
    <source>
        <dbReference type="ARBA" id="ARBA00023315"/>
    </source>
</evidence>
<evidence type="ECO:0000313" key="5">
    <source>
        <dbReference type="EMBL" id="PIT94750.1"/>
    </source>
</evidence>
<keyword evidence="2" id="KW-0012">Acyltransferase</keyword>
<organism evidence="5 6">
    <name type="scientific">Candidatus Falkowbacteria bacterium CG10_big_fil_rev_8_21_14_0_10_39_9</name>
    <dbReference type="NCBI Taxonomy" id="1974566"/>
    <lineage>
        <taxon>Bacteria</taxon>
        <taxon>Candidatus Falkowiibacteriota</taxon>
    </lineage>
</organism>
<dbReference type="InterPro" id="IPR002123">
    <property type="entry name" value="Plipid/glycerol_acylTrfase"/>
</dbReference>
<dbReference type="PANTHER" id="PTHR10434">
    <property type="entry name" value="1-ACYL-SN-GLYCEROL-3-PHOSPHATE ACYLTRANSFERASE"/>
    <property type="match status" value="1"/>
</dbReference>
<dbReference type="Pfam" id="PF01553">
    <property type="entry name" value="Acyltransferase"/>
    <property type="match status" value="1"/>
</dbReference>
<reference evidence="6" key="1">
    <citation type="submission" date="2017-09" db="EMBL/GenBank/DDBJ databases">
        <title>Depth-based differentiation of microbial function through sediment-hosted aquifers and enrichment of novel symbionts in the deep terrestrial subsurface.</title>
        <authorList>
            <person name="Probst A.J."/>
            <person name="Ladd B."/>
            <person name="Jarett J.K."/>
            <person name="Geller-Mcgrath D.E."/>
            <person name="Sieber C.M.K."/>
            <person name="Emerson J.B."/>
            <person name="Anantharaman K."/>
            <person name="Thomas B.C."/>
            <person name="Malmstrom R."/>
            <person name="Stieglmeier M."/>
            <person name="Klingl A."/>
            <person name="Woyke T."/>
            <person name="Ryan C.M."/>
            <person name="Banfield J.F."/>
        </authorList>
    </citation>
    <scope>NUCLEOTIDE SEQUENCE [LARGE SCALE GENOMIC DNA]</scope>
</reference>
<dbReference type="SMART" id="SM00563">
    <property type="entry name" value="PlsC"/>
    <property type="match status" value="1"/>
</dbReference>
<gene>
    <name evidence="5" type="ORF">COT98_02210</name>
</gene>
<sequence length="230" mass="26670">MKTIVKAILQYLLFWLMYLLGVYIFKIKNRIMFTGKSNLPRKTKILYISNHQTLIDSLLIGISLINCRELLLRQKNIPWNAPDRKNFLDHGFAKFFFSLLKNIPTDRNIKTKEDMKNQIDGYCQIIKRGWNLLLFFEGTRTRDGSIGKCKRGAAWTILQAKPDFIIPIRIEGISPIMPVQVGFKYGQISSGHHGQVIIGQALSFTDIISSKLSDELKVRQITKRIEEYYQ</sequence>
<protein>
    <recommendedName>
        <fullName evidence="4">Phospholipid/glycerol acyltransferase domain-containing protein</fullName>
    </recommendedName>
</protein>
<dbReference type="GO" id="GO:0006654">
    <property type="term" value="P:phosphatidic acid biosynthetic process"/>
    <property type="evidence" value="ECO:0007669"/>
    <property type="project" value="TreeGrafter"/>
</dbReference>
<dbReference type="GO" id="GO:0003841">
    <property type="term" value="F:1-acylglycerol-3-phosphate O-acyltransferase activity"/>
    <property type="evidence" value="ECO:0007669"/>
    <property type="project" value="TreeGrafter"/>
</dbReference>
<keyword evidence="3" id="KW-0812">Transmembrane</keyword>
<keyword evidence="1" id="KW-0808">Transferase</keyword>
<accession>A0A2M6WPQ0</accession>
<keyword evidence="3" id="KW-1133">Transmembrane helix</keyword>
<dbReference type="Proteomes" id="UP000228900">
    <property type="component" value="Unassembled WGS sequence"/>
</dbReference>
<dbReference type="CDD" id="cd07989">
    <property type="entry name" value="LPLAT_AGPAT-like"/>
    <property type="match status" value="1"/>
</dbReference>
<comment type="caution">
    <text evidence="5">The sequence shown here is derived from an EMBL/GenBank/DDBJ whole genome shotgun (WGS) entry which is preliminary data.</text>
</comment>
<feature type="domain" description="Phospholipid/glycerol acyltransferase" evidence="4">
    <location>
        <begin position="45"/>
        <end position="173"/>
    </location>
</feature>
<evidence type="ECO:0000256" key="3">
    <source>
        <dbReference type="SAM" id="Phobius"/>
    </source>
</evidence>
<keyword evidence="3" id="KW-0472">Membrane</keyword>
<dbReference type="SUPFAM" id="SSF69593">
    <property type="entry name" value="Glycerol-3-phosphate (1)-acyltransferase"/>
    <property type="match status" value="1"/>
</dbReference>
<evidence type="ECO:0000313" key="6">
    <source>
        <dbReference type="Proteomes" id="UP000228900"/>
    </source>
</evidence>
<dbReference type="EMBL" id="PFAQ01000037">
    <property type="protein sequence ID" value="PIT94750.1"/>
    <property type="molecule type" value="Genomic_DNA"/>
</dbReference>
<proteinExistence type="predicted"/>
<dbReference type="AlphaFoldDB" id="A0A2M6WPQ0"/>
<evidence type="ECO:0000259" key="4">
    <source>
        <dbReference type="SMART" id="SM00563"/>
    </source>
</evidence>